<feature type="domain" description="Secretion system C-terminal sorting" evidence="3">
    <location>
        <begin position="276"/>
        <end position="341"/>
    </location>
</feature>
<feature type="chain" id="PRO_5046424025" evidence="2">
    <location>
        <begin position="21"/>
        <end position="343"/>
    </location>
</feature>
<feature type="signal peptide" evidence="2">
    <location>
        <begin position="1"/>
        <end position="20"/>
    </location>
</feature>
<dbReference type="RefSeq" id="WP_200246660.1">
    <property type="nucleotide sequence ID" value="NZ_JAENHK010000010.1"/>
</dbReference>
<organism evidence="4 5">
    <name type="scientific">Chryseobacterium paridis</name>
    <dbReference type="NCBI Taxonomy" id="2800328"/>
    <lineage>
        <taxon>Bacteria</taxon>
        <taxon>Pseudomonadati</taxon>
        <taxon>Bacteroidota</taxon>
        <taxon>Flavobacteriia</taxon>
        <taxon>Flavobacteriales</taxon>
        <taxon>Weeksellaceae</taxon>
        <taxon>Chryseobacterium group</taxon>
        <taxon>Chryseobacterium</taxon>
    </lineage>
</organism>
<name>A0ABS1FWN1_9FLAO</name>
<gene>
    <name evidence="4" type="ORF">JHL15_13900</name>
</gene>
<keyword evidence="5" id="KW-1185">Reference proteome</keyword>
<proteinExistence type="predicted"/>
<protein>
    <submittedName>
        <fullName evidence="4">T9SS type A sorting domain-containing protein</fullName>
    </submittedName>
</protein>
<comment type="caution">
    <text evidence="4">The sequence shown here is derived from an EMBL/GenBank/DDBJ whole genome shotgun (WGS) entry which is preliminary data.</text>
</comment>
<dbReference type="Proteomes" id="UP000628669">
    <property type="component" value="Unassembled WGS sequence"/>
</dbReference>
<accession>A0ABS1FWN1</accession>
<sequence>MKRVLSVSAFLFVVCQTLNAQSLQSDNFNSYVIGNVGVSITPGSPSVPATGQGGFRTDFAGGANTDAQIVNIDASHGKSLQLMGSANATDQKYMWKDGLPAAWAARTPGNDIISLEFNLYTGSVTGGVARGTVMVYDQTTHKTLLGVGYEYATQRVIGIAYYKNTTTGVTGNILFYLEPNTYTYPANTWITLKGTFNKTTGEVTWTGPGGVVRTPPATYLPAAAGVDPYEMDFTSIVGTGNTVAHITSFDNYTLTATNNAVLGTREAAVEENDISVYPNPATDFITVQSKSQVTKVEVFDTAGRSIDVKLDRDKVDVKNLLPGTYILNIETKGDVFSKKFIKK</sequence>
<evidence type="ECO:0000256" key="2">
    <source>
        <dbReference type="SAM" id="SignalP"/>
    </source>
</evidence>
<evidence type="ECO:0000256" key="1">
    <source>
        <dbReference type="ARBA" id="ARBA00022729"/>
    </source>
</evidence>
<dbReference type="NCBIfam" id="TIGR04183">
    <property type="entry name" value="Por_Secre_tail"/>
    <property type="match status" value="1"/>
</dbReference>
<dbReference type="Pfam" id="PF18962">
    <property type="entry name" value="Por_Secre_tail"/>
    <property type="match status" value="1"/>
</dbReference>
<dbReference type="EMBL" id="JAENHK010000010">
    <property type="protein sequence ID" value="MBK1896856.1"/>
    <property type="molecule type" value="Genomic_DNA"/>
</dbReference>
<evidence type="ECO:0000313" key="5">
    <source>
        <dbReference type="Proteomes" id="UP000628669"/>
    </source>
</evidence>
<dbReference type="InterPro" id="IPR026444">
    <property type="entry name" value="Secre_tail"/>
</dbReference>
<keyword evidence="1 2" id="KW-0732">Signal</keyword>
<evidence type="ECO:0000313" key="4">
    <source>
        <dbReference type="EMBL" id="MBK1896856.1"/>
    </source>
</evidence>
<reference evidence="5" key="1">
    <citation type="submission" date="2021-01" db="EMBL/GenBank/DDBJ databases">
        <title>Genome public.</title>
        <authorList>
            <person name="Liu C."/>
            <person name="Sun Q."/>
        </authorList>
    </citation>
    <scope>NUCLEOTIDE SEQUENCE [LARGE SCALE GENOMIC DNA]</scope>
    <source>
        <strain evidence="5">YIM B02567</strain>
    </source>
</reference>
<evidence type="ECO:0000259" key="3">
    <source>
        <dbReference type="Pfam" id="PF18962"/>
    </source>
</evidence>